<dbReference type="AlphaFoldDB" id="A0A7W8HL80"/>
<dbReference type="Pfam" id="PF13180">
    <property type="entry name" value="PDZ_2"/>
    <property type="match status" value="1"/>
</dbReference>
<dbReference type="InterPro" id="IPR040756">
    <property type="entry name" value="Peptidase_M61_N"/>
</dbReference>
<dbReference type="SUPFAM" id="SSF50156">
    <property type="entry name" value="PDZ domain-like"/>
    <property type="match status" value="1"/>
</dbReference>
<dbReference type="SUPFAM" id="SSF55486">
    <property type="entry name" value="Metalloproteases ('zincins'), catalytic domain"/>
    <property type="match status" value="1"/>
</dbReference>
<dbReference type="InterPro" id="IPR024191">
    <property type="entry name" value="Peptidase_M61"/>
</dbReference>
<reference evidence="2 3" key="1">
    <citation type="submission" date="2020-08" db="EMBL/GenBank/DDBJ databases">
        <title>Genomic Encyclopedia of Type Strains, Phase IV (KMG-IV): sequencing the most valuable type-strain genomes for metagenomic binning, comparative biology and taxonomic classification.</title>
        <authorList>
            <person name="Goeker M."/>
        </authorList>
    </citation>
    <scope>NUCLEOTIDE SEQUENCE [LARGE SCALE GENOMIC DNA]</scope>
    <source>
        <strain evidence="2 3">DSM 29781</strain>
    </source>
</reference>
<dbReference type="PROSITE" id="PS50106">
    <property type="entry name" value="PDZ"/>
    <property type="match status" value="1"/>
</dbReference>
<dbReference type="Gene3D" id="1.10.390.10">
    <property type="entry name" value="Neutral Protease Domain 2"/>
    <property type="match status" value="1"/>
</dbReference>
<accession>A0A7W8HL80</accession>
<dbReference type="Pfam" id="PF17899">
    <property type="entry name" value="Peptidase_M61_N"/>
    <property type="match status" value="1"/>
</dbReference>
<name>A0A7W8HL80_9BURK</name>
<keyword evidence="2" id="KW-0645">Protease</keyword>
<dbReference type="InterPro" id="IPR027268">
    <property type="entry name" value="Peptidase_M4/M1_CTD_sf"/>
</dbReference>
<sequence length="609" mass="67254">MARSKKETPIRYRIRPVDPAAHLFEVSLTVDRPDPAGQLFALPAWIPGSYMIREFARHIGRIEARSAGRRVRLEKVDKHGWRAARCAGPLELVYRVYAWDLSVRAAHLDESHGFFNGTSVFLRVLGQEASPCLVEIEPPQGEASAGWKVATTLPRAGARPHGFGGYRAADYDELLDHPVEMGEFSLLLFEAAGVPHEVAITGRNDCDSARLGKDLAAVCEAQVRLFEPDSGKAPFERYLFLTMAVGDGYGGLEHRSSTALLCRRDDLPWPGMTGVPDGYRQFLGLASHEYFHSWHVKRIKPQAFAPYDLERENHTRLLWVFEGFTSYYDDLMLVRAGVIGTGDYLKALGNTISQVLRGPGRHEQSVAESSFDAWIKYYRQDENSPNAIVSYYAKGALVALCLDLAIRSRTGGRRSLDDLMRLMWQRYGRDFDRAGKGVGEDEIPALLEEATGLDLGREVRAWTEGTGELPLAALLKEAGVSLELKRPEGETAWLGIRSAMRAGDLTITTALSGGPAHRAGVSAGDVIVAVDGLRVDERGLKTLLARRRAGQAVRVHAFRRDELIERVLTLVEAPATEAGLSVDPKAGAQARRLAEGWLGVKTPRAQPRR</sequence>
<keyword evidence="2" id="KW-0378">Hydrolase</keyword>
<keyword evidence="2" id="KW-0482">Metalloprotease</keyword>
<evidence type="ECO:0000313" key="3">
    <source>
        <dbReference type="Proteomes" id="UP000532440"/>
    </source>
</evidence>
<protein>
    <submittedName>
        <fullName evidence="2">Putative metalloprotease with PDZ domain</fullName>
    </submittedName>
</protein>
<evidence type="ECO:0000313" key="2">
    <source>
        <dbReference type="EMBL" id="MBB5273907.1"/>
    </source>
</evidence>
<dbReference type="SMART" id="SM00228">
    <property type="entry name" value="PDZ"/>
    <property type="match status" value="1"/>
</dbReference>
<proteinExistence type="predicted"/>
<dbReference type="InterPro" id="IPR001478">
    <property type="entry name" value="PDZ"/>
</dbReference>
<evidence type="ECO:0000259" key="1">
    <source>
        <dbReference type="PROSITE" id="PS50106"/>
    </source>
</evidence>
<dbReference type="GO" id="GO:0006508">
    <property type="term" value="P:proteolysis"/>
    <property type="evidence" value="ECO:0007669"/>
    <property type="project" value="UniProtKB-KW"/>
</dbReference>
<dbReference type="GO" id="GO:0008237">
    <property type="term" value="F:metallopeptidase activity"/>
    <property type="evidence" value="ECO:0007669"/>
    <property type="project" value="UniProtKB-KW"/>
</dbReference>
<feature type="domain" description="PDZ" evidence="1">
    <location>
        <begin position="481"/>
        <end position="532"/>
    </location>
</feature>
<dbReference type="RefSeq" id="WP_183970770.1">
    <property type="nucleotide sequence ID" value="NZ_BAABEW010000009.1"/>
</dbReference>
<comment type="caution">
    <text evidence="2">The sequence shown here is derived from an EMBL/GenBank/DDBJ whole genome shotgun (WGS) entry which is preliminary data.</text>
</comment>
<dbReference type="Proteomes" id="UP000532440">
    <property type="component" value="Unassembled WGS sequence"/>
</dbReference>
<gene>
    <name evidence="2" type="ORF">HNQ70_003940</name>
</gene>
<dbReference type="InterPro" id="IPR007963">
    <property type="entry name" value="Peptidase_M61_catalytic"/>
</dbReference>
<dbReference type="Pfam" id="PF05299">
    <property type="entry name" value="Peptidase_M61"/>
    <property type="match status" value="1"/>
</dbReference>
<dbReference type="InterPro" id="IPR036034">
    <property type="entry name" value="PDZ_sf"/>
</dbReference>
<organism evidence="2 3">
    <name type="scientific">Quisquiliibacterium transsilvanicum</name>
    <dbReference type="NCBI Taxonomy" id="1549638"/>
    <lineage>
        <taxon>Bacteria</taxon>
        <taxon>Pseudomonadati</taxon>
        <taxon>Pseudomonadota</taxon>
        <taxon>Betaproteobacteria</taxon>
        <taxon>Burkholderiales</taxon>
        <taxon>Burkholderiaceae</taxon>
        <taxon>Quisquiliibacterium</taxon>
    </lineage>
</organism>
<keyword evidence="3" id="KW-1185">Reference proteome</keyword>
<dbReference type="EMBL" id="JACHGB010000010">
    <property type="protein sequence ID" value="MBB5273907.1"/>
    <property type="molecule type" value="Genomic_DNA"/>
</dbReference>
<dbReference type="Gene3D" id="2.60.40.3650">
    <property type="match status" value="1"/>
</dbReference>
<dbReference type="PIRSF" id="PIRSF016493">
    <property type="entry name" value="Glycyl_aminpptds"/>
    <property type="match status" value="1"/>
</dbReference>
<dbReference type="Gene3D" id="2.30.42.10">
    <property type="match status" value="1"/>
</dbReference>